<dbReference type="GO" id="GO:0005524">
    <property type="term" value="F:ATP binding"/>
    <property type="evidence" value="ECO:0007669"/>
    <property type="project" value="UniProtKB-KW"/>
</dbReference>
<evidence type="ECO:0000256" key="6">
    <source>
        <dbReference type="ARBA" id="ARBA00022723"/>
    </source>
</evidence>
<proteinExistence type="inferred from homology"/>
<dbReference type="InterPro" id="IPR000687">
    <property type="entry name" value="RIO_kinase"/>
</dbReference>
<evidence type="ECO:0000256" key="3">
    <source>
        <dbReference type="ARBA" id="ARBA00012513"/>
    </source>
</evidence>
<dbReference type="FunFam" id="1.10.10.10:FF:000053">
    <property type="entry name" value="Serine/threonine-protein kinase RIO2"/>
    <property type="match status" value="1"/>
</dbReference>
<feature type="compositionally biased region" description="Acidic residues" evidence="15">
    <location>
        <begin position="483"/>
        <end position="517"/>
    </location>
</feature>
<evidence type="ECO:0000256" key="7">
    <source>
        <dbReference type="ARBA" id="ARBA00022741"/>
    </source>
</evidence>
<dbReference type="AlphaFoldDB" id="M9MJ16"/>
<evidence type="ECO:0000256" key="15">
    <source>
        <dbReference type="SAM" id="MobiDB-lite"/>
    </source>
</evidence>
<feature type="region of interest" description="Disordered" evidence="15">
    <location>
        <begin position="300"/>
        <end position="349"/>
    </location>
</feature>
<dbReference type="Proteomes" id="UP000011976">
    <property type="component" value="Unassembled WGS sequence"/>
</dbReference>
<keyword evidence="10" id="KW-0460">Magnesium</keyword>
<dbReference type="InterPro" id="IPR036388">
    <property type="entry name" value="WH-like_DNA-bd_sf"/>
</dbReference>
<evidence type="ECO:0000256" key="14">
    <source>
        <dbReference type="ARBA" id="ARBA00068837"/>
    </source>
</evidence>
<evidence type="ECO:0000256" key="4">
    <source>
        <dbReference type="ARBA" id="ARBA00022527"/>
    </source>
</evidence>
<dbReference type="Gene3D" id="1.10.10.10">
    <property type="entry name" value="Winged helix-like DNA-binding domain superfamily/Winged helix DNA-binding domain"/>
    <property type="match status" value="1"/>
</dbReference>
<reference evidence="18" key="1">
    <citation type="journal article" date="2013" name="Genome Announc.">
        <title>Genome sequence of the basidiomycetous yeast Pseudozyma antarctica T-34, a producer of the glycolipid biosurfactants mannosylerythritol lipids.</title>
        <authorList>
            <person name="Morita T."/>
            <person name="Koike H."/>
            <person name="Koyama Y."/>
            <person name="Hagiwara H."/>
            <person name="Ito E."/>
            <person name="Fukuoka T."/>
            <person name="Imura T."/>
            <person name="Machida M."/>
            <person name="Kitamoto D."/>
        </authorList>
    </citation>
    <scope>NUCLEOTIDE SEQUENCE [LARGE SCALE GENOMIC DNA]</scope>
    <source>
        <strain evidence="18">T-34</strain>
    </source>
</reference>
<dbReference type="Gene3D" id="1.10.510.10">
    <property type="entry name" value="Transferase(Phosphotransferase) domain 1"/>
    <property type="match status" value="1"/>
</dbReference>
<dbReference type="GO" id="GO:0005634">
    <property type="term" value="C:nucleus"/>
    <property type="evidence" value="ECO:0007669"/>
    <property type="project" value="TreeGrafter"/>
</dbReference>
<dbReference type="Pfam" id="PF01163">
    <property type="entry name" value="RIO1"/>
    <property type="match status" value="2"/>
</dbReference>
<evidence type="ECO:0000256" key="12">
    <source>
        <dbReference type="ARBA" id="ARBA00048679"/>
    </source>
</evidence>
<feature type="compositionally biased region" description="Basic residues" evidence="15">
    <location>
        <begin position="570"/>
        <end position="596"/>
    </location>
</feature>
<feature type="region of interest" description="Disordered" evidence="15">
    <location>
        <begin position="245"/>
        <end position="273"/>
    </location>
</feature>
<dbReference type="EMBL" id="DF196792">
    <property type="protein sequence ID" value="GAC77492.1"/>
    <property type="molecule type" value="Genomic_DNA"/>
</dbReference>
<evidence type="ECO:0000256" key="11">
    <source>
        <dbReference type="ARBA" id="ARBA00047899"/>
    </source>
</evidence>
<evidence type="ECO:0000313" key="17">
    <source>
        <dbReference type="EMBL" id="GAC77492.1"/>
    </source>
</evidence>
<dbReference type="GO" id="GO:0004674">
    <property type="term" value="F:protein serine/threonine kinase activity"/>
    <property type="evidence" value="ECO:0007669"/>
    <property type="project" value="UniProtKB-KW"/>
</dbReference>
<dbReference type="Pfam" id="PF09202">
    <property type="entry name" value="Rio2_N"/>
    <property type="match status" value="1"/>
</dbReference>
<evidence type="ECO:0000256" key="10">
    <source>
        <dbReference type="ARBA" id="ARBA00022842"/>
    </source>
</evidence>
<dbReference type="EC" id="2.7.11.1" evidence="3"/>
<evidence type="ECO:0000256" key="13">
    <source>
        <dbReference type="ARBA" id="ARBA00068353"/>
    </source>
</evidence>
<feature type="domain" description="RIO kinase" evidence="16">
    <location>
        <begin position="65"/>
        <end position="407"/>
    </location>
</feature>
<feature type="compositionally biased region" description="Acidic residues" evidence="15">
    <location>
        <begin position="309"/>
        <end position="338"/>
    </location>
</feature>
<dbReference type="InterPro" id="IPR036390">
    <property type="entry name" value="WH_DNA-bd_sf"/>
</dbReference>
<accession>M9MJ16</accession>
<gene>
    <name evidence="17" type="ORF">PANT_26c00078</name>
</gene>
<keyword evidence="8 17" id="KW-0418">Kinase</keyword>
<feature type="region of interest" description="Disordered" evidence="15">
    <location>
        <begin position="476"/>
        <end position="606"/>
    </location>
</feature>
<evidence type="ECO:0000256" key="1">
    <source>
        <dbReference type="ARBA" id="ARBA00001946"/>
    </source>
</evidence>
<evidence type="ECO:0000256" key="2">
    <source>
        <dbReference type="ARBA" id="ARBA00009196"/>
    </source>
</evidence>
<dbReference type="InterPro" id="IPR011009">
    <property type="entry name" value="Kinase-like_dom_sf"/>
</dbReference>
<dbReference type="SUPFAM" id="SSF46785">
    <property type="entry name" value="Winged helix' DNA-binding domain"/>
    <property type="match status" value="1"/>
</dbReference>
<feature type="compositionally biased region" description="Polar residues" evidence="15">
    <location>
        <begin position="263"/>
        <end position="273"/>
    </location>
</feature>
<dbReference type="InterPro" id="IPR018934">
    <property type="entry name" value="RIO_dom"/>
</dbReference>
<dbReference type="PANTHER" id="PTHR45852">
    <property type="entry name" value="SER/THR-PROTEIN KINASE RIO2"/>
    <property type="match status" value="1"/>
</dbReference>
<dbReference type="InterPro" id="IPR015285">
    <property type="entry name" value="RIO2_wHTH_N"/>
</dbReference>
<dbReference type="GO" id="GO:0030490">
    <property type="term" value="P:maturation of SSU-rRNA"/>
    <property type="evidence" value="ECO:0007669"/>
    <property type="project" value="TreeGrafter"/>
</dbReference>
<protein>
    <recommendedName>
        <fullName evidence="13">Serine/threonine-protein kinase RIO2</fullName>
        <ecNumber evidence="3">2.7.11.1</ecNumber>
    </recommendedName>
    <alternativeName>
        <fullName evidence="14">Serine/threonine-protein kinase rio2</fullName>
    </alternativeName>
</protein>
<keyword evidence="6" id="KW-0479">Metal-binding</keyword>
<dbReference type="GO" id="GO:0046872">
    <property type="term" value="F:metal ion binding"/>
    <property type="evidence" value="ECO:0007669"/>
    <property type="project" value="UniProtKB-KW"/>
</dbReference>
<name>M9MJ16_PSEA3</name>
<dbReference type="OrthoDB" id="10258631at2759"/>
<dbReference type="SMART" id="SM00090">
    <property type="entry name" value="RIO"/>
    <property type="match status" value="1"/>
</dbReference>
<keyword evidence="4 17" id="KW-0723">Serine/threonine-protein kinase</keyword>
<evidence type="ECO:0000256" key="8">
    <source>
        <dbReference type="ARBA" id="ARBA00022777"/>
    </source>
</evidence>
<dbReference type="InterPro" id="IPR030484">
    <property type="entry name" value="Rio2"/>
</dbReference>
<evidence type="ECO:0000313" key="18">
    <source>
        <dbReference type="Proteomes" id="UP000011976"/>
    </source>
</evidence>
<keyword evidence="7" id="KW-0547">Nucleotide-binding</keyword>
<dbReference type="SUPFAM" id="SSF56112">
    <property type="entry name" value="Protein kinase-like (PK-like)"/>
    <property type="match status" value="1"/>
</dbReference>
<dbReference type="GO" id="GO:0005829">
    <property type="term" value="C:cytosol"/>
    <property type="evidence" value="ECO:0007669"/>
    <property type="project" value="TreeGrafter"/>
</dbReference>
<dbReference type="CDD" id="cd05144">
    <property type="entry name" value="RIO2_C"/>
    <property type="match status" value="1"/>
</dbReference>
<evidence type="ECO:0000256" key="9">
    <source>
        <dbReference type="ARBA" id="ARBA00022840"/>
    </source>
</evidence>
<comment type="cofactor">
    <cofactor evidence="1">
        <name>Mg(2+)</name>
        <dbReference type="ChEBI" id="CHEBI:18420"/>
    </cofactor>
</comment>
<comment type="similarity">
    <text evidence="2">Belongs to the protein kinase superfamily. RIO-type Ser/Thr kinase family.</text>
</comment>
<dbReference type="Gene3D" id="3.30.200.20">
    <property type="entry name" value="Phosphorylase Kinase, domain 1"/>
    <property type="match status" value="1"/>
</dbReference>
<dbReference type="InterPro" id="IPR018935">
    <property type="entry name" value="RIO_kinase_CS"/>
</dbReference>
<dbReference type="FunFam" id="3.30.200.20:FF:000052">
    <property type="entry name" value="Serine/threonine-protein kinase RIO2"/>
    <property type="match status" value="1"/>
</dbReference>
<keyword evidence="9" id="KW-0067">ATP-binding</keyword>
<evidence type="ECO:0000259" key="16">
    <source>
        <dbReference type="SMART" id="SM00090"/>
    </source>
</evidence>
<comment type="catalytic activity">
    <reaction evidence="11">
        <text>L-threonyl-[protein] + ATP = O-phospho-L-threonyl-[protein] + ADP + H(+)</text>
        <dbReference type="Rhea" id="RHEA:46608"/>
        <dbReference type="Rhea" id="RHEA-COMP:11060"/>
        <dbReference type="Rhea" id="RHEA-COMP:11605"/>
        <dbReference type="ChEBI" id="CHEBI:15378"/>
        <dbReference type="ChEBI" id="CHEBI:30013"/>
        <dbReference type="ChEBI" id="CHEBI:30616"/>
        <dbReference type="ChEBI" id="CHEBI:61977"/>
        <dbReference type="ChEBI" id="CHEBI:456216"/>
        <dbReference type="EC" id="2.7.11.1"/>
    </reaction>
</comment>
<dbReference type="PROSITE" id="PS01245">
    <property type="entry name" value="RIO1"/>
    <property type="match status" value="1"/>
</dbReference>
<sequence length="606" mass="67468">MRLDATDLRYISSQEFRVLTAIEMGSKNHEVVPSSLAAQICGLHHSGINKLLGSLAKRNLIARVQNTKYDGYRLTYGGYDYLALRAFSKRDSIAAVGRRIGVGKESDIMIVSSPEHEQRVLKIHRLGRISFRAIKEKRDYMGKRKSASWMYMSRLAAAKEYAFMKILHEHGFPVPQPIDQARHCIVMSYIDAFPLRQIAVLPPDQIPLLYSALMKLIVRLARAGLIHGDFNEFNLLIREVSTASDDEYDSDSARAPPARDPKPSSSARPDSIDPAQQDTLEAELAEGHQIERGNGFERVVASDQSQSPDGEDASDEDGQEDAEEEEEEEDDDDDDDAASETSERQIHLGDDVTVEPILIDFPQMVSINHENAEYYFDRDVECVRRFFRKRFRYHSDEFPRFQDVVPEFARKQTKLPKSAPQPQDVEQDAANNAQTGDVRLDLLAKASGFGGSKQDRELEQFMSSLRLSTTQGMIEVADSSPESGDDVDSDERDQDEDSDEEEDESSGEDEEDDEQGSDAEVSRKARKSAKASANGVKPSRGAARKALLDGDDSKIAQLVASDRAKATRRAEKHHGKKAHAGKGGRAHAGGKAKTGKARMISDSMDF</sequence>
<keyword evidence="5" id="KW-0808">Transferase</keyword>
<dbReference type="PANTHER" id="PTHR45852:SF1">
    <property type="entry name" value="SERINE_THREONINE-PROTEIN KINASE RIO2"/>
    <property type="match status" value="1"/>
</dbReference>
<organism evidence="17 18">
    <name type="scientific">Pseudozyma antarctica (strain T-34)</name>
    <name type="common">Yeast</name>
    <name type="synonym">Candida antarctica</name>
    <dbReference type="NCBI Taxonomy" id="1151754"/>
    <lineage>
        <taxon>Eukaryota</taxon>
        <taxon>Fungi</taxon>
        <taxon>Dikarya</taxon>
        <taxon>Basidiomycota</taxon>
        <taxon>Ustilaginomycotina</taxon>
        <taxon>Ustilaginomycetes</taxon>
        <taxon>Ustilaginales</taxon>
        <taxon>Ustilaginaceae</taxon>
        <taxon>Moesziomyces</taxon>
    </lineage>
</organism>
<dbReference type="GO" id="GO:0030688">
    <property type="term" value="C:preribosome, small subunit precursor"/>
    <property type="evidence" value="ECO:0007669"/>
    <property type="project" value="TreeGrafter"/>
</dbReference>
<evidence type="ECO:0000256" key="5">
    <source>
        <dbReference type="ARBA" id="ARBA00022679"/>
    </source>
</evidence>
<comment type="catalytic activity">
    <reaction evidence="12">
        <text>L-seryl-[protein] + ATP = O-phospho-L-seryl-[protein] + ADP + H(+)</text>
        <dbReference type="Rhea" id="RHEA:17989"/>
        <dbReference type="Rhea" id="RHEA-COMP:9863"/>
        <dbReference type="Rhea" id="RHEA-COMP:11604"/>
        <dbReference type="ChEBI" id="CHEBI:15378"/>
        <dbReference type="ChEBI" id="CHEBI:29999"/>
        <dbReference type="ChEBI" id="CHEBI:30616"/>
        <dbReference type="ChEBI" id="CHEBI:83421"/>
        <dbReference type="ChEBI" id="CHEBI:456216"/>
        <dbReference type="EC" id="2.7.11.1"/>
    </reaction>
</comment>
<dbReference type="STRING" id="1151754.M9MJ16"/>